<keyword evidence="5 11" id="KW-0812">Transmembrane</keyword>
<evidence type="ECO:0000256" key="5">
    <source>
        <dbReference type="ARBA" id="ARBA00022692"/>
    </source>
</evidence>
<reference evidence="12 13" key="1">
    <citation type="submission" date="2019-01" db="EMBL/GenBank/DDBJ databases">
        <authorList>
            <consortium name="Pathogen Informatics"/>
        </authorList>
    </citation>
    <scope>NUCLEOTIDE SEQUENCE [LARGE SCALE GENOMIC DNA]</scope>
    <source>
        <strain evidence="12 13">NCTC10186</strain>
    </source>
</reference>
<evidence type="ECO:0000256" key="9">
    <source>
        <dbReference type="ARBA" id="ARBA00023136"/>
    </source>
</evidence>
<dbReference type="InterPro" id="IPR000568">
    <property type="entry name" value="ATP_synth_F0_asu"/>
</dbReference>
<dbReference type="Pfam" id="PF00119">
    <property type="entry name" value="ATP-synt_A"/>
    <property type="match status" value="1"/>
</dbReference>
<keyword evidence="4" id="KW-0138">CF(0)</keyword>
<dbReference type="PANTHER" id="PTHR42823">
    <property type="entry name" value="ATP SYNTHASE SUBUNIT A, CHLOROPLASTIC"/>
    <property type="match status" value="1"/>
</dbReference>
<dbReference type="EMBL" id="LR215031">
    <property type="protein sequence ID" value="VEU72846.1"/>
    <property type="molecule type" value="Genomic_DNA"/>
</dbReference>
<dbReference type="AlphaFoldDB" id="A0A449AZG3"/>
<dbReference type="GO" id="GO:0005886">
    <property type="term" value="C:plasma membrane"/>
    <property type="evidence" value="ECO:0007669"/>
    <property type="project" value="TreeGrafter"/>
</dbReference>
<keyword evidence="8" id="KW-0406">Ion transport</keyword>
<comment type="subcellular location">
    <subcellularLocation>
        <location evidence="1">Membrane</location>
        <topology evidence="1">Multi-pass membrane protein</topology>
    </subcellularLocation>
</comment>
<evidence type="ECO:0000256" key="7">
    <source>
        <dbReference type="ARBA" id="ARBA00022989"/>
    </source>
</evidence>
<dbReference type="GO" id="GO:0045259">
    <property type="term" value="C:proton-transporting ATP synthase complex"/>
    <property type="evidence" value="ECO:0007669"/>
    <property type="project" value="UniProtKB-KW"/>
</dbReference>
<evidence type="ECO:0000256" key="3">
    <source>
        <dbReference type="ARBA" id="ARBA00022448"/>
    </source>
</evidence>
<dbReference type="InterPro" id="IPR035908">
    <property type="entry name" value="F0_ATP_A_sf"/>
</dbReference>
<feature type="transmembrane region" description="Helical" evidence="11">
    <location>
        <begin position="16"/>
        <end position="35"/>
    </location>
</feature>
<comment type="similarity">
    <text evidence="2">Belongs to the ATPase A chain family.</text>
</comment>
<accession>A0A449AZG3</accession>
<dbReference type="PANTHER" id="PTHR42823:SF3">
    <property type="entry name" value="ATP SYNTHASE SUBUNIT A, CHLOROPLASTIC"/>
    <property type="match status" value="1"/>
</dbReference>
<keyword evidence="3" id="KW-0813">Transport</keyword>
<evidence type="ECO:0000313" key="12">
    <source>
        <dbReference type="EMBL" id="VEU72846.1"/>
    </source>
</evidence>
<evidence type="ECO:0000256" key="1">
    <source>
        <dbReference type="ARBA" id="ARBA00004141"/>
    </source>
</evidence>
<dbReference type="NCBIfam" id="NF004487">
    <property type="entry name" value="PRK05815.3-5"/>
    <property type="match status" value="1"/>
</dbReference>
<keyword evidence="6" id="KW-0375">Hydrogen ion transport</keyword>
<dbReference type="InterPro" id="IPR045082">
    <property type="entry name" value="ATP_syn_F0_a_bact/chloroplast"/>
</dbReference>
<keyword evidence="9 11" id="KW-0472">Membrane</keyword>
<dbReference type="CDD" id="cd00310">
    <property type="entry name" value="ATP-synt_Fo_a_6"/>
    <property type="match status" value="1"/>
</dbReference>
<name>A0A449AZG3_9BACT</name>
<evidence type="ECO:0000256" key="6">
    <source>
        <dbReference type="ARBA" id="ARBA00022781"/>
    </source>
</evidence>
<evidence type="ECO:0000313" key="13">
    <source>
        <dbReference type="Proteomes" id="UP000289862"/>
    </source>
</evidence>
<feature type="transmembrane region" description="Helical" evidence="11">
    <location>
        <begin position="155"/>
        <end position="180"/>
    </location>
</feature>
<dbReference type="SUPFAM" id="SSF81336">
    <property type="entry name" value="F1F0 ATP synthase subunit A"/>
    <property type="match status" value="1"/>
</dbReference>
<organism evidence="12 13">
    <name type="scientific">Mycoplasmopsis gallopavonis</name>
    <dbReference type="NCBI Taxonomy" id="76629"/>
    <lineage>
        <taxon>Bacteria</taxon>
        <taxon>Bacillati</taxon>
        <taxon>Mycoplasmatota</taxon>
        <taxon>Mycoplasmoidales</taxon>
        <taxon>Metamycoplasmataceae</taxon>
        <taxon>Mycoplasmopsis</taxon>
    </lineage>
</organism>
<evidence type="ECO:0000256" key="2">
    <source>
        <dbReference type="ARBA" id="ARBA00006810"/>
    </source>
</evidence>
<dbReference type="Proteomes" id="UP000289862">
    <property type="component" value="Chromosome"/>
</dbReference>
<feature type="transmembrane region" description="Helical" evidence="11">
    <location>
        <begin position="200"/>
        <end position="226"/>
    </location>
</feature>
<evidence type="ECO:0000256" key="8">
    <source>
        <dbReference type="ARBA" id="ARBA00023065"/>
    </source>
</evidence>
<dbReference type="GO" id="GO:0046933">
    <property type="term" value="F:proton-transporting ATP synthase activity, rotational mechanism"/>
    <property type="evidence" value="ECO:0007669"/>
    <property type="project" value="TreeGrafter"/>
</dbReference>
<gene>
    <name evidence="12" type="ORF">NCTC10186_00319</name>
</gene>
<sequence length="243" mass="27248">MDEILRHFSDWNQPQLLSLVVTVILIFAMSLTAFIKIKQVKPNEAPKGAAYLAEAYIGMIENQFTETVGERKLQRAKVYILSLGTFLLIGNAVAIFGLDPIVTSYSVPFTLAFASWIGIFATGMIYRKWRYLKAFMNPLDLIGKISPLISLSFRIYGNVIGGTAVIFLIYSMLAGFGNALPGAQGSSGFVFLAPIIAPPLHFYFDIFGSTLQAYIFTLLTTIYWLVESEEEEPKPKRKREFKF</sequence>
<dbReference type="KEGG" id="mgal:NCTC10186_00319"/>
<feature type="transmembrane region" description="Helical" evidence="11">
    <location>
        <begin position="78"/>
        <end position="98"/>
    </location>
</feature>
<feature type="transmembrane region" description="Helical" evidence="11">
    <location>
        <begin position="104"/>
        <end position="126"/>
    </location>
</feature>
<evidence type="ECO:0000256" key="4">
    <source>
        <dbReference type="ARBA" id="ARBA00022547"/>
    </source>
</evidence>
<protein>
    <submittedName>
        <fullName evidence="12">F0F1 ATP synthase subunit A</fullName>
    </submittedName>
</protein>
<keyword evidence="13" id="KW-1185">Reference proteome</keyword>
<keyword evidence="7 11" id="KW-1133">Transmembrane helix</keyword>
<evidence type="ECO:0000256" key="10">
    <source>
        <dbReference type="ARBA" id="ARBA00023310"/>
    </source>
</evidence>
<dbReference type="GO" id="GO:0042777">
    <property type="term" value="P:proton motive force-driven plasma membrane ATP synthesis"/>
    <property type="evidence" value="ECO:0007669"/>
    <property type="project" value="TreeGrafter"/>
</dbReference>
<evidence type="ECO:0000256" key="11">
    <source>
        <dbReference type="SAM" id="Phobius"/>
    </source>
</evidence>
<proteinExistence type="inferred from homology"/>
<keyword evidence="10" id="KW-0066">ATP synthesis</keyword>
<dbReference type="Gene3D" id="1.20.120.220">
    <property type="entry name" value="ATP synthase, F0 complex, subunit A"/>
    <property type="match status" value="1"/>
</dbReference>